<dbReference type="KEGG" id="awo:Awo_c01980"/>
<proteinExistence type="inferred from homology"/>
<dbReference type="eggNOG" id="COG2804">
    <property type="taxonomic scope" value="Bacteria"/>
</dbReference>
<reference evidence="6 7" key="2">
    <citation type="journal article" date="2012" name="PLoS ONE">
        <title>An ancient pathway combining carbon dioxide fixation with the generation and utilization of a sodium ion gradient for ATP synthesis.</title>
        <authorList>
            <person name="Poehlein A."/>
            <person name="Schmidt S."/>
            <person name="Kaster A.K."/>
            <person name="Goenrich M."/>
            <person name="Vollmers J."/>
            <person name="Thurmer A."/>
            <person name="Bertsch J."/>
            <person name="Schuchmann K."/>
            <person name="Voigt B."/>
            <person name="Hecker M."/>
            <person name="Daniel R."/>
            <person name="Thauer R.K."/>
            <person name="Gottschalk G."/>
            <person name="Muller V."/>
        </authorList>
    </citation>
    <scope>NUCLEOTIDE SEQUENCE [LARGE SCALE GENOMIC DNA]</scope>
    <source>
        <strain evidence="7">ATCC 29683 / DSM 1030 / JCM 2381 / KCTC 1655 / WB1</strain>
    </source>
</reference>
<dbReference type="SUPFAM" id="SSF160246">
    <property type="entry name" value="EspE N-terminal domain-like"/>
    <property type="match status" value="1"/>
</dbReference>
<dbReference type="AlphaFoldDB" id="H6LFR2"/>
<dbReference type="Pfam" id="PF05157">
    <property type="entry name" value="MshEN"/>
    <property type="match status" value="1"/>
</dbReference>
<dbReference type="STRING" id="931626.Awo_c01980"/>
<dbReference type="InterPro" id="IPR007831">
    <property type="entry name" value="T2SS_GspE_N"/>
</dbReference>
<name>H6LFR2_ACEWD</name>
<dbReference type="PANTHER" id="PTHR30258:SF3">
    <property type="entry name" value="SLL1921 PROTEIN"/>
    <property type="match status" value="1"/>
</dbReference>
<keyword evidence="2" id="KW-0547">Nucleotide-binding</keyword>
<sequence length="559" mass="61975">MDTKNIRIGEILKNAGYITEEHLQEALVYQKIDKTKRLGSILVDYGYLTEEQLLDALSKRLDVEVVNLPDIGIDLEAAAKIPQSTAVKYNLIPISHENNRLLVVMNDPMDFYAIEDIRLLTNMPIDVVLGGKVAIQTAIQKVYTEIEARKAASTANKAVVGGSISSVENIVTNEGDAPVVSLVNSILLKGHNAGASDIHIEPFEDKTLIRMRIDGLIVDYMSLSNTLHQSMIARVKILSNLDIAERRVPQDGHFRVKIDGVELNVRTSSIPTVYGEKIVLRYLSMNTSLDHAGQFGMNDQDYKKIIKILQSPHGVVYITGPTGSGKTTTLYMILEMLSKRSVNIATIEDPVERKLAGVNQTQVNVLAGLTFDSGLRSILRQDPDIIMVGETRDNETASIVVRAAITGHLVLSTLHTNDAVSAIVRLEDMGVESYMVGSSLTGVVAQRLVKKICENCKEQYLTNDIERFHLGEDVKTLYRGRGCNVCNNTGYKGRIAIHEILAVDKTIRTMVSRKNAIEDIYAYVEKNQKVIPLRDSVANLTRAGVTTMEEYLKLSYYVE</sequence>
<dbReference type="PANTHER" id="PTHR30258">
    <property type="entry name" value="TYPE II SECRETION SYSTEM PROTEIN GSPE-RELATED"/>
    <property type="match status" value="1"/>
</dbReference>
<evidence type="ECO:0000259" key="5">
    <source>
        <dbReference type="Pfam" id="PF05157"/>
    </source>
</evidence>
<dbReference type="Gene3D" id="3.40.50.300">
    <property type="entry name" value="P-loop containing nucleotide triphosphate hydrolases"/>
    <property type="match status" value="1"/>
</dbReference>
<keyword evidence="7" id="KW-1185">Reference proteome</keyword>
<protein>
    <submittedName>
        <fullName evidence="6">Type IV pilus assembly protein PilB</fullName>
    </submittedName>
</protein>
<dbReference type="HOGENOM" id="CLU_013446_10_6_9"/>
<dbReference type="GO" id="GO:0005524">
    <property type="term" value="F:ATP binding"/>
    <property type="evidence" value="ECO:0007669"/>
    <property type="project" value="UniProtKB-KW"/>
</dbReference>
<dbReference type="Gene3D" id="3.30.300.160">
    <property type="entry name" value="Type II secretion system, protein E, N-terminal domain"/>
    <property type="match status" value="1"/>
</dbReference>
<keyword evidence="3" id="KW-0067">ATP-binding</keyword>
<evidence type="ECO:0000259" key="4">
    <source>
        <dbReference type="Pfam" id="PF00437"/>
    </source>
</evidence>
<organism evidence="6 7">
    <name type="scientific">Acetobacterium woodii (strain ATCC 29683 / DSM 1030 / JCM 2381 / KCTC 1655 / WB1)</name>
    <dbReference type="NCBI Taxonomy" id="931626"/>
    <lineage>
        <taxon>Bacteria</taxon>
        <taxon>Bacillati</taxon>
        <taxon>Bacillota</taxon>
        <taxon>Clostridia</taxon>
        <taxon>Eubacteriales</taxon>
        <taxon>Eubacteriaceae</taxon>
        <taxon>Acetobacterium</taxon>
    </lineage>
</organism>
<evidence type="ECO:0000256" key="1">
    <source>
        <dbReference type="ARBA" id="ARBA00006611"/>
    </source>
</evidence>
<comment type="similarity">
    <text evidence="1">Belongs to the GSP E family.</text>
</comment>
<dbReference type="InterPro" id="IPR027417">
    <property type="entry name" value="P-loop_NTPase"/>
</dbReference>
<dbReference type="GO" id="GO:0016887">
    <property type="term" value="F:ATP hydrolysis activity"/>
    <property type="evidence" value="ECO:0007669"/>
    <property type="project" value="TreeGrafter"/>
</dbReference>
<evidence type="ECO:0000256" key="2">
    <source>
        <dbReference type="ARBA" id="ARBA00022741"/>
    </source>
</evidence>
<dbReference type="EMBL" id="CP002987">
    <property type="protein sequence ID" value="AFA47007.1"/>
    <property type="molecule type" value="Genomic_DNA"/>
</dbReference>
<evidence type="ECO:0000256" key="3">
    <source>
        <dbReference type="ARBA" id="ARBA00022840"/>
    </source>
</evidence>
<dbReference type="GO" id="GO:0005886">
    <property type="term" value="C:plasma membrane"/>
    <property type="evidence" value="ECO:0007669"/>
    <property type="project" value="TreeGrafter"/>
</dbReference>
<feature type="domain" description="Type II secretion system protein GspE N-terminal" evidence="5">
    <location>
        <begin position="61"/>
        <end position="144"/>
    </location>
</feature>
<evidence type="ECO:0000313" key="6">
    <source>
        <dbReference type="EMBL" id="AFA47007.1"/>
    </source>
</evidence>
<dbReference type="SUPFAM" id="SSF52540">
    <property type="entry name" value="P-loop containing nucleoside triphosphate hydrolases"/>
    <property type="match status" value="1"/>
</dbReference>
<dbReference type="RefSeq" id="WP_014354611.1">
    <property type="nucleotide sequence ID" value="NC_016894.1"/>
</dbReference>
<dbReference type="Gene3D" id="3.30.450.90">
    <property type="match status" value="1"/>
</dbReference>
<dbReference type="CDD" id="cd01129">
    <property type="entry name" value="PulE-GspE-like"/>
    <property type="match status" value="1"/>
</dbReference>
<dbReference type="InterPro" id="IPR001482">
    <property type="entry name" value="T2SS/T4SS_dom"/>
</dbReference>
<dbReference type="Proteomes" id="UP000007177">
    <property type="component" value="Chromosome"/>
</dbReference>
<gene>
    <name evidence="6" type="primary">pilB</name>
    <name evidence="6" type="ordered locus">Awo_c01980</name>
</gene>
<reference evidence="7" key="1">
    <citation type="submission" date="2011-07" db="EMBL/GenBank/DDBJ databases">
        <title>Complete genome sequence of Acetobacterium woodii.</title>
        <authorList>
            <person name="Poehlein A."/>
            <person name="Schmidt S."/>
            <person name="Kaster A.-K."/>
            <person name="Goenrich M."/>
            <person name="Vollmers J."/>
            <person name="Thuermer A."/>
            <person name="Gottschalk G."/>
            <person name="Thauer R.K."/>
            <person name="Daniel R."/>
            <person name="Mueller V."/>
        </authorList>
    </citation>
    <scope>NUCLEOTIDE SEQUENCE [LARGE SCALE GENOMIC DNA]</scope>
    <source>
        <strain evidence="7">ATCC 29683 / DSM 1030 / JCM 2381 / KCTC 1655 / WB1</strain>
    </source>
</reference>
<dbReference type="InterPro" id="IPR037257">
    <property type="entry name" value="T2SS_E_N_sf"/>
</dbReference>
<feature type="domain" description="Bacterial type II secretion system protein E" evidence="4">
    <location>
        <begin position="173"/>
        <end position="552"/>
    </location>
</feature>
<evidence type="ECO:0000313" key="7">
    <source>
        <dbReference type="Proteomes" id="UP000007177"/>
    </source>
</evidence>
<dbReference type="OrthoDB" id="9808272at2"/>
<accession>H6LFR2</accession>
<dbReference type="Pfam" id="PF00437">
    <property type="entry name" value="T2SSE"/>
    <property type="match status" value="1"/>
</dbReference>